<dbReference type="Proteomes" id="UP000777265">
    <property type="component" value="Unassembled WGS sequence"/>
</dbReference>
<evidence type="ECO:0008006" key="3">
    <source>
        <dbReference type="Google" id="ProtNLM"/>
    </source>
</evidence>
<accession>A0A351U739</accession>
<dbReference type="EMBL" id="JAAYEE010000116">
    <property type="protein sequence ID" value="NLW35245.1"/>
    <property type="molecule type" value="Genomic_DNA"/>
</dbReference>
<evidence type="ECO:0000313" key="1">
    <source>
        <dbReference type="EMBL" id="NLW35245.1"/>
    </source>
</evidence>
<dbReference type="InterPro" id="IPR012505">
    <property type="entry name" value="YbbR"/>
</dbReference>
<protein>
    <recommendedName>
        <fullName evidence="3">YbbR-like domain-containing protein</fullName>
    </recommendedName>
</protein>
<reference evidence="1" key="1">
    <citation type="journal article" date="2020" name="Biotechnol. Biofuels">
        <title>New insights from the biogas microbiome by comprehensive genome-resolved metagenomics of nearly 1600 species originating from multiple anaerobic digesters.</title>
        <authorList>
            <person name="Campanaro S."/>
            <person name="Treu L."/>
            <person name="Rodriguez-R L.M."/>
            <person name="Kovalovszki A."/>
            <person name="Ziels R.M."/>
            <person name="Maus I."/>
            <person name="Zhu X."/>
            <person name="Kougias P.G."/>
            <person name="Basile A."/>
            <person name="Luo G."/>
            <person name="Schluter A."/>
            <person name="Konstantinidis K.T."/>
            <person name="Angelidaki I."/>
        </authorList>
    </citation>
    <scope>NUCLEOTIDE SEQUENCE</scope>
    <source>
        <strain evidence="1">AS06rmzACSIP_7</strain>
    </source>
</reference>
<dbReference type="Pfam" id="PF07949">
    <property type="entry name" value="YbbR"/>
    <property type="match status" value="1"/>
</dbReference>
<proteinExistence type="predicted"/>
<dbReference type="InterPro" id="IPR053154">
    <property type="entry name" value="c-di-AMP_regulator"/>
</dbReference>
<gene>
    <name evidence="1" type="ORF">GXY80_07165</name>
</gene>
<dbReference type="PANTHER" id="PTHR37804:SF1">
    <property type="entry name" value="CDAA REGULATORY PROTEIN CDAR"/>
    <property type="match status" value="1"/>
</dbReference>
<reference evidence="1" key="2">
    <citation type="submission" date="2020-01" db="EMBL/GenBank/DDBJ databases">
        <authorList>
            <person name="Campanaro S."/>
        </authorList>
    </citation>
    <scope>NUCLEOTIDE SEQUENCE</scope>
    <source>
        <strain evidence="1">AS06rmzACSIP_7</strain>
    </source>
</reference>
<sequence>MELIRKYILRDWKLKALSLVLAVTLWFAISHVGESKMSVSVRVLPQNLGKEFMITSMDTDDVLVMINGPVSILKNLRPRDVRVSVDLAGAKGGRYTIAIRKTDIVVPKGVRVEAVKPENLVVNVERAIEKHLKVIVKLDPKWMHAYRVKSWYPRYVVAEGSRESLEKRDTVDTIPVDGSFGAEEEEQDVTLDTKDMLVRKLRPETVRVIVKKN</sequence>
<comment type="caution">
    <text evidence="1">The sequence shown here is derived from an EMBL/GenBank/DDBJ whole genome shotgun (WGS) entry which is preliminary data.</text>
</comment>
<organism evidence="1 2">
    <name type="scientific">Syntrophorhabdus aromaticivorans</name>
    <dbReference type="NCBI Taxonomy" id="328301"/>
    <lineage>
        <taxon>Bacteria</taxon>
        <taxon>Pseudomonadati</taxon>
        <taxon>Thermodesulfobacteriota</taxon>
        <taxon>Syntrophorhabdia</taxon>
        <taxon>Syntrophorhabdales</taxon>
        <taxon>Syntrophorhabdaceae</taxon>
        <taxon>Syntrophorhabdus</taxon>
    </lineage>
</organism>
<evidence type="ECO:0000313" key="2">
    <source>
        <dbReference type="Proteomes" id="UP000777265"/>
    </source>
</evidence>
<dbReference type="STRING" id="909663.GCA_000512235_01220"/>
<dbReference type="AlphaFoldDB" id="A0A351U739"/>
<dbReference type="PANTHER" id="PTHR37804">
    <property type="entry name" value="CDAA REGULATORY PROTEIN CDAR"/>
    <property type="match status" value="1"/>
</dbReference>
<name>A0A351U739_9BACT</name>
<dbReference type="Gene3D" id="2.170.120.30">
    <property type="match status" value="1"/>
</dbReference>